<evidence type="ECO:0000256" key="8">
    <source>
        <dbReference type="ARBA" id="ARBA00022801"/>
    </source>
</evidence>
<evidence type="ECO:0000256" key="1">
    <source>
        <dbReference type="ARBA" id="ARBA00002180"/>
    </source>
</evidence>
<dbReference type="GO" id="GO:0003964">
    <property type="term" value="F:RNA-directed DNA polymerase activity"/>
    <property type="evidence" value="ECO:0007669"/>
    <property type="project" value="UniProtKB-KW"/>
</dbReference>
<feature type="region of interest" description="Disordered" evidence="17">
    <location>
        <begin position="852"/>
        <end position="875"/>
    </location>
</feature>
<evidence type="ECO:0000256" key="16">
    <source>
        <dbReference type="SAM" id="Coils"/>
    </source>
</evidence>
<dbReference type="InterPro" id="IPR001584">
    <property type="entry name" value="Integrase_cat-core"/>
</dbReference>
<feature type="compositionally biased region" description="Basic and acidic residues" evidence="17">
    <location>
        <begin position="1350"/>
        <end position="1359"/>
    </location>
</feature>
<keyword evidence="2" id="KW-1188">Viral release from host cell</keyword>
<organism evidence="19">
    <name type="scientific">Tanacetum cinerariifolium</name>
    <name type="common">Dalmatian daisy</name>
    <name type="synonym">Chrysanthemum cinerariifolium</name>
    <dbReference type="NCBI Taxonomy" id="118510"/>
    <lineage>
        <taxon>Eukaryota</taxon>
        <taxon>Viridiplantae</taxon>
        <taxon>Streptophyta</taxon>
        <taxon>Embryophyta</taxon>
        <taxon>Tracheophyta</taxon>
        <taxon>Spermatophyta</taxon>
        <taxon>Magnoliopsida</taxon>
        <taxon>eudicotyledons</taxon>
        <taxon>Gunneridae</taxon>
        <taxon>Pentapetalae</taxon>
        <taxon>asterids</taxon>
        <taxon>campanulids</taxon>
        <taxon>Asterales</taxon>
        <taxon>Asteraceae</taxon>
        <taxon>Asteroideae</taxon>
        <taxon>Anthemideae</taxon>
        <taxon>Anthemidinae</taxon>
        <taxon>Tanacetum</taxon>
    </lineage>
</organism>
<evidence type="ECO:0000256" key="2">
    <source>
        <dbReference type="ARBA" id="ARBA00022612"/>
    </source>
</evidence>
<evidence type="ECO:0000256" key="17">
    <source>
        <dbReference type="SAM" id="MobiDB-lite"/>
    </source>
</evidence>
<keyword evidence="15" id="KW-0233">DNA recombination</keyword>
<dbReference type="InterPro" id="IPR054722">
    <property type="entry name" value="PolX-like_BBD"/>
</dbReference>
<evidence type="ECO:0000256" key="6">
    <source>
        <dbReference type="ARBA" id="ARBA00022741"/>
    </source>
</evidence>
<keyword evidence="12" id="KW-0695">RNA-directed DNA polymerase</keyword>
<dbReference type="PANTHER" id="PTHR42648:SF11">
    <property type="entry name" value="TRANSPOSON TY4-P GAG-POL POLYPROTEIN"/>
    <property type="match status" value="1"/>
</dbReference>
<keyword evidence="14" id="KW-0917">Virion maturation</keyword>
<evidence type="ECO:0000256" key="7">
    <source>
        <dbReference type="ARBA" id="ARBA00022759"/>
    </source>
</evidence>
<evidence type="ECO:0000256" key="5">
    <source>
        <dbReference type="ARBA" id="ARBA00022723"/>
    </source>
</evidence>
<dbReference type="GO" id="GO:0046872">
    <property type="term" value="F:metal ion binding"/>
    <property type="evidence" value="ECO:0007669"/>
    <property type="project" value="UniProtKB-KW"/>
</dbReference>
<dbReference type="GO" id="GO:0015074">
    <property type="term" value="P:DNA integration"/>
    <property type="evidence" value="ECO:0007669"/>
    <property type="project" value="UniProtKB-KW"/>
</dbReference>
<evidence type="ECO:0000256" key="10">
    <source>
        <dbReference type="ARBA" id="ARBA00022842"/>
    </source>
</evidence>
<keyword evidence="4" id="KW-0540">Nuclease</keyword>
<feature type="compositionally biased region" description="Basic and acidic residues" evidence="17">
    <location>
        <begin position="852"/>
        <end position="865"/>
    </location>
</feature>
<dbReference type="GO" id="GO:0005524">
    <property type="term" value="F:ATP binding"/>
    <property type="evidence" value="ECO:0007669"/>
    <property type="project" value="UniProtKB-KW"/>
</dbReference>
<feature type="compositionally biased region" description="Acidic residues" evidence="17">
    <location>
        <begin position="1370"/>
        <end position="1389"/>
    </location>
</feature>
<evidence type="ECO:0000313" key="19">
    <source>
        <dbReference type="EMBL" id="GEU36301.1"/>
    </source>
</evidence>
<comment type="function">
    <text evidence="1">The aspartyl protease (PR) mediates the proteolytic cleavages of the Gag and Gag-Pol polyproteins after assembly of the VLP.</text>
</comment>
<evidence type="ECO:0000256" key="4">
    <source>
        <dbReference type="ARBA" id="ARBA00022722"/>
    </source>
</evidence>
<evidence type="ECO:0000256" key="13">
    <source>
        <dbReference type="ARBA" id="ARBA00022932"/>
    </source>
</evidence>
<keyword evidence="5" id="KW-0479">Metal-binding</keyword>
<evidence type="ECO:0000256" key="15">
    <source>
        <dbReference type="ARBA" id="ARBA00023172"/>
    </source>
</evidence>
<feature type="compositionally biased region" description="Acidic residues" evidence="17">
    <location>
        <begin position="1293"/>
        <end position="1349"/>
    </location>
</feature>
<dbReference type="GO" id="GO:0006508">
    <property type="term" value="P:proteolysis"/>
    <property type="evidence" value="ECO:0007669"/>
    <property type="project" value="UniProtKB-KW"/>
</dbReference>
<name>A0A6L2JH36_TANCI</name>
<dbReference type="PROSITE" id="PS50994">
    <property type="entry name" value="INTEGRASE"/>
    <property type="match status" value="1"/>
</dbReference>
<dbReference type="Pfam" id="PF00665">
    <property type="entry name" value="rve"/>
    <property type="match status" value="1"/>
</dbReference>
<keyword evidence="7" id="KW-0255">Endonuclease</keyword>
<proteinExistence type="predicted"/>
<feature type="region of interest" description="Disordered" evidence="17">
    <location>
        <begin position="1229"/>
        <end position="1389"/>
    </location>
</feature>
<keyword evidence="8" id="KW-0378">Hydrolase</keyword>
<dbReference type="SUPFAM" id="SSF53098">
    <property type="entry name" value="Ribonuclease H-like"/>
    <property type="match status" value="1"/>
</dbReference>
<keyword evidence="13" id="KW-0239">DNA-directed DNA polymerase</keyword>
<keyword evidence="13" id="KW-0808">Transferase</keyword>
<keyword evidence="13" id="KW-0548">Nucleotidyltransferase</keyword>
<dbReference type="InterPro" id="IPR036397">
    <property type="entry name" value="RNaseH_sf"/>
</dbReference>
<accession>A0A6L2JH36</accession>
<keyword evidence="9" id="KW-0067">ATP-binding</keyword>
<dbReference type="InterPro" id="IPR012337">
    <property type="entry name" value="RNaseH-like_sf"/>
</dbReference>
<protein>
    <submittedName>
        <fullName evidence="19">Retrovirus-related Pol polyprotein from transposon TNT 1-94</fullName>
    </submittedName>
</protein>
<feature type="compositionally biased region" description="Basic and acidic residues" evidence="17">
    <location>
        <begin position="1271"/>
        <end position="1292"/>
    </location>
</feature>
<dbReference type="InterPro" id="IPR039537">
    <property type="entry name" value="Retrotran_Ty1/copia-like"/>
</dbReference>
<feature type="domain" description="Integrase catalytic" evidence="18">
    <location>
        <begin position="664"/>
        <end position="832"/>
    </location>
</feature>
<dbReference type="GO" id="GO:0003887">
    <property type="term" value="F:DNA-directed DNA polymerase activity"/>
    <property type="evidence" value="ECO:0007669"/>
    <property type="project" value="UniProtKB-KW"/>
</dbReference>
<dbReference type="EMBL" id="BKCJ010000794">
    <property type="protein sequence ID" value="GEU36301.1"/>
    <property type="molecule type" value="Genomic_DNA"/>
</dbReference>
<evidence type="ECO:0000256" key="9">
    <source>
        <dbReference type="ARBA" id="ARBA00022840"/>
    </source>
</evidence>
<evidence type="ECO:0000256" key="12">
    <source>
        <dbReference type="ARBA" id="ARBA00022918"/>
    </source>
</evidence>
<feature type="coiled-coil region" evidence="16">
    <location>
        <begin position="303"/>
        <end position="360"/>
    </location>
</feature>
<keyword evidence="6" id="KW-0547">Nucleotide-binding</keyword>
<dbReference type="GO" id="GO:0004519">
    <property type="term" value="F:endonuclease activity"/>
    <property type="evidence" value="ECO:0007669"/>
    <property type="project" value="UniProtKB-KW"/>
</dbReference>
<evidence type="ECO:0000256" key="11">
    <source>
        <dbReference type="ARBA" id="ARBA00022908"/>
    </source>
</evidence>
<keyword evidence="16" id="KW-0175">Coiled coil</keyword>
<gene>
    <name evidence="19" type="ORF">Tci_008279</name>
</gene>
<sequence>MSTLSEFMILSGVDNHPPMLEKHMYDFWKSIMELYMQNREHERMILESVEHGLLIWPTIEENGLPADVYSLVNHHRVTKDLWERVQLLMQGGNNSGQQRVVKCFNYQEECHMARQYPKPKRKRDVTWFRDKVLLVEEQGSGKVLNEEESKFLADPGVEEGSVTQMVITHNTAYQADDLDTYDSDCDDFSTAKAVLMANLSSYGLDVLSEVPHSKNTHTDMLNQSVQEMSYSKQTHLVNYPEDEIISDNNIIPYSQYLLKTQNATVQDTNSSSQNDAMILFVFEQLSNQVTNCNKVNKDNLIANESLYVELERYKERLKLLEERQNVDLSTREKLILDDIIQEKNAQFADFEKEINYLKQTLADQSKENELLTKTFNIFKNESKEKEAKNIDKEITLEKKVKKLDNTVIANETNVISIADFEETLMLEEESQSKVLLKQSDPKVFEKKVNIKPINYAELNRLSEDFGKPFVPQQELSDEQAFRLQTSHPNTDSPVKIKAPRELPKVVQIVLWYLDSECSKHMTDDISHLTNFVHKLFDTVKFDNDQIEKIIGYGDYQIGNITILSVYYVEGLGHNLLSVGQLCDSDLEVAFRKHTCFVHNLEGDDLLSGSQETNLYTLSVEDMMASSPICLLSKASKTKSWLWHRRLSHLNFGAINHLVKNALVRDTNQEKLYLLHMDLCGPMHVASINGKKYILVNVDDYSRFTWVKFLASKYEALDFIIKFLKMIQVKLNTHVRNIRTDNETECVNQTLRSYYESVGISHKTLVARSPQQNGVVERRNRTLVKVARTMLIYAKAPLFLWAEAVATTCYTQNRSIIWRRHKKNPYELLHDRKPDLSYLHVFGFEESPKMPHFHDDPLHESLHEDSTSQGSSSNVRPIHTPFESLGRWTKDRLIANVIRDPYLEPKNFKQEMIEPSWIDAMQEEIHESERLQVWELVSCPNKAMLIKLKWKTSCSGIQARGGIMTSKAQQIKLDNALVALENHHVIGKCNMRINPGINPKESTYQVVLDALSLTTCYPAFLITVKVLVIYMHQFWATVNKHKASYRFKIDNKKFSVNVKVFKDILNICLRIPSQEFDEPPTKEEAQSFIRELGHSREIKYITDVIVDHLHQPWRTIASIINKCLRGKEDMAYQIDLDSKKQDKMFYPRFTKIIINHFLKKDKCISLRNKTFMHTARDDSLLGTMRFVSRHADTQVYGVIIPEAMTNQALLDSVAYKTYFAIAFGAKPLKSRKSQKKSNSAISSEESPSKKKSAKAKKVDATKPKPTKKKAPVKADRGKGVPNELHRKTLCKDEGTEEDDDDEDDTKDDEANNDSDANNDDDGNNGDDDDDANDDDNQEDDDTHNDDEEIDSDRTESDKIKIPVLSQSSTECYEEEEENIDDEETMDEEEEDNEVTKELYNDVNINLGNKDADMTDANQADNEIASLMDTTVHHEEPRSQTSSLYIVPVMANPEVTSVFTTTIPPPHSFFNPLPQQATPTSTPTASETITLFPTLLNFSFVFKFNDRDTNLEKDLEAIQKAILAHNLDCREEAQAEKRDYIELVDTSMKDILKEEVNTQLPQILPQAVSDFATLVIENVGNTRVPSCFTIFDLEPLLLSFDFVISSEIFKSLSFSLYRLFHLGILCLDHHAHTLHHLESLLTISFDRLDILKEDLVYQSLRKSLSLILKLS</sequence>
<keyword evidence="11" id="KW-0229">DNA integration</keyword>
<reference evidence="19" key="1">
    <citation type="journal article" date="2019" name="Sci. Rep.">
        <title>Draft genome of Tanacetum cinerariifolium, the natural source of mosquito coil.</title>
        <authorList>
            <person name="Yamashiro T."/>
            <person name="Shiraishi A."/>
            <person name="Satake H."/>
            <person name="Nakayama K."/>
        </authorList>
    </citation>
    <scope>NUCLEOTIDE SEQUENCE</scope>
</reference>
<feature type="compositionally biased region" description="Low complexity" evidence="17">
    <location>
        <begin position="1235"/>
        <end position="1244"/>
    </location>
</feature>
<dbReference type="GO" id="GO:0003676">
    <property type="term" value="F:nucleic acid binding"/>
    <property type="evidence" value="ECO:0007669"/>
    <property type="project" value="InterPro"/>
</dbReference>
<evidence type="ECO:0000256" key="14">
    <source>
        <dbReference type="ARBA" id="ARBA00023113"/>
    </source>
</evidence>
<dbReference type="PANTHER" id="PTHR42648">
    <property type="entry name" value="TRANSPOSASE, PUTATIVE-RELATED"/>
    <property type="match status" value="1"/>
</dbReference>
<evidence type="ECO:0000256" key="3">
    <source>
        <dbReference type="ARBA" id="ARBA00022670"/>
    </source>
</evidence>
<dbReference type="GO" id="GO:0006310">
    <property type="term" value="P:DNA recombination"/>
    <property type="evidence" value="ECO:0007669"/>
    <property type="project" value="UniProtKB-KW"/>
</dbReference>
<dbReference type="GO" id="GO:0008233">
    <property type="term" value="F:peptidase activity"/>
    <property type="evidence" value="ECO:0007669"/>
    <property type="project" value="UniProtKB-KW"/>
</dbReference>
<evidence type="ECO:0000259" key="18">
    <source>
        <dbReference type="PROSITE" id="PS50994"/>
    </source>
</evidence>
<keyword evidence="3" id="KW-0645">Protease</keyword>
<keyword evidence="10" id="KW-0460">Magnesium</keyword>
<dbReference type="Pfam" id="PF22936">
    <property type="entry name" value="Pol_BBD"/>
    <property type="match status" value="1"/>
</dbReference>
<comment type="caution">
    <text evidence="19">The sequence shown here is derived from an EMBL/GenBank/DDBJ whole genome shotgun (WGS) entry which is preliminary data.</text>
</comment>
<dbReference type="Gene3D" id="3.30.420.10">
    <property type="entry name" value="Ribonuclease H-like superfamily/Ribonuclease H"/>
    <property type="match status" value="1"/>
</dbReference>